<reference evidence="1 2" key="1">
    <citation type="journal article" date="2014" name="PLoS Genet.">
        <title>Phylogenetically driven sequencing of extremely halophilic archaea reveals strategies for static and dynamic osmo-response.</title>
        <authorList>
            <person name="Becker E.A."/>
            <person name="Seitzer P.M."/>
            <person name="Tritt A."/>
            <person name="Larsen D."/>
            <person name="Krusor M."/>
            <person name="Yao A.I."/>
            <person name="Wu D."/>
            <person name="Madern D."/>
            <person name="Eisen J.A."/>
            <person name="Darling A.E."/>
            <person name="Facciotti M.T."/>
        </authorList>
    </citation>
    <scope>NUCLEOTIDE SEQUENCE [LARGE SCALE GENOMIC DNA]</scope>
    <source>
        <strain evidence="1 2">JCM 12890</strain>
    </source>
</reference>
<evidence type="ECO:0000313" key="2">
    <source>
        <dbReference type="Proteomes" id="UP000011511"/>
    </source>
</evidence>
<organism evidence="1 2">
    <name type="scientific">Natrinema altunense (strain JCM 12890 / CGMCC 1.3731 / AJ2)</name>
    <dbReference type="NCBI Taxonomy" id="1227494"/>
    <lineage>
        <taxon>Archaea</taxon>
        <taxon>Methanobacteriati</taxon>
        <taxon>Methanobacteriota</taxon>
        <taxon>Stenosarchaea group</taxon>
        <taxon>Halobacteria</taxon>
        <taxon>Halobacteriales</taxon>
        <taxon>Natrialbaceae</taxon>
        <taxon>Natrinema</taxon>
    </lineage>
</organism>
<dbReference type="AlphaFoldDB" id="L9ZY70"/>
<accession>L9ZY70</accession>
<dbReference type="EMBL" id="AOIK01000012">
    <property type="protein sequence ID" value="ELY90083.1"/>
    <property type="molecule type" value="Genomic_DNA"/>
</dbReference>
<sequence length="74" mass="8299">MDRTRGLHSGVSDRGRYLITCQPTIRNEKRSLVRASNNRYQPLERRDAVGSDALGGCRCGPLTGTEQAENYFLN</sequence>
<protein>
    <submittedName>
        <fullName evidence="1">Uncharacterized protein</fullName>
    </submittedName>
</protein>
<dbReference type="Proteomes" id="UP000011511">
    <property type="component" value="Unassembled WGS sequence"/>
</dbReference>
<comment type="caution">
    <text evidence="1">The sequence shown here is derived from an EMBL/GenBank/DDBJ whole genome shotgun (WGS) entry which is preliminary data.</text>
</comment>
<name>L9ZY70_NATA2</name>
<evidence type="ECO:0000313" key="1">
    <source>
        <dbReference type="EMBL" id="ELY90083.1"/>
    </source>
</evidence>
<proteinExistence type="predicted"/>
<keyword evidence="2" id="KW-1185">Reference proteome</keyword>
<gene>
    <name evidence="1" type="ORF">C485_03508</name>
</gene>